<dbReference type="GO" id="GO:0016020">
    <property type="term" value="C:membrane"/>
    <property type="evidence" value="ECO:0007669"/>
    <property type="project" value="InterPro"/>
</dbReference>
<keyword evidence="5" id="KW-0378">Hydrolase</keyword>
<keyword evidence="9" id="KW-1185">Reference proteome</keyword>
<evidence type="ECO:0000256" key="2">
    <source>
        <dbReference type="ARBA" id="ARBA00022654"/>
    </source>
</evidence>
<evidence type="ECO:0000256" key="4">
    <source>
        <dbReference type="ARBA" id="ARBA00022692"/>
    </source>
</evidence>
<keyword evidence="4" id="KW-0812">Transmembrane</keyword>
<keyword evidence="2" id="KW-0673">Quorum sensing</keyword>
<keyword evidence="6" id="KW-1133">Transmembrane helix</keyword>
<dbReference type="EMBL" id="CP035282">
    <property type="protein sequence ID" value="QAT62947.1"/>
    <property type="molecule type" value="Genomic_DNA"/>
</dbReference>
<name>A0A410QG13_9FIRM</name>
<dbReference type="GO" id="GO:0009372">
    <property type="term" value="P:quorum sensing"/>
    <property type="evidence" value="ECO:0007669"/>
    <property type="project" value="UniProtKB-KW"/>
</dbReference>
<gene>
    <name evidence="8" type="ORF">EQM13_15935</name>
</gene>
<dbReference type="InterPro" id="IPR006741">
    <property type="entry name" value="AgrB"/>
</dbReference>
<proteinExistence type="predicted"/>
<accession>A0A410QG13</accession>
<dbReference type="OrthoDB" id="9815055at2"/>
<dbReference type="AlphaFoldDB" id="A0A410QG13"/>
<protein>
    <submittedName>
        <fullName evidence="8">Uncharacterized protein</fullName>
    </submittedName>
</protein>
<dbReference type="GO" id="GO:0008233">
    <property type="term" value="F:peptidase activity"/>
    <property type="evidence" value="ECO:0007669"/>
    <property type="project" value="UniProtKB-KW"/>
</dbReference>
<keyword evidence="7" id="KW-0472">Membrane</keyword>
<organism evidence="8 9">
    <name type="scientific">Acidilutibacter cellobiosedens</name>
    <dbReference type="NCBI Taxonomy" id="2507161"/>
    <lineage>
        <taxon>Bacteria</taxon>
        <taxon>Bacillati</taxon>
        <taxon>Bacillota</taxon>
        <taxon>Tissierellia</taxon>
        <taxon>Tissierellales</taxon>
        <taxon>Acidilutibacteraceae</taxon>
        <taxon>Acidilutibacter</taxon>
    </lineage>
</organism>
<dbReference type="KEGG" id="spoa:EQM13_15935"/>
<evidence type="ECO:0000256" key="6">
    <source>
        <dbReference type="ARBA" id="ARBA00022989"/>
    </source>
</evidence>
<evidence type="ECO:0000313" key="8">
    <source>
        <dbReference type="EMBL" id="QAT62947.1"/>
    </source>
</evidence>
<dbReference type="Proteomes" id="UP000287969">
    <property type="component" value="Chromosome"/>
</dbReference>
<keyword evidence="1" id="KW-1003">Cell membrane</keyword>
<evidence type="ECO:0000313" key="9">
    <source>
        <dbReference type="Proteomes" id="UP000287969"/>
    </source>
</evidence>
<reference evidence="9" key="1">
    <citation type="submission" date="2019-01" db="EMBL/GenBank/DDBJ databases">
        <title>Draft genomes of a novel of Sporanaerobacter strains.</title>
        <authorList>
            <person name="Ma S."/>
        </authorList>
    </citation>
    <scope>NUCLEOTIDE SEQUENCE [LARGE SCALE GENOMIC DNA]</scope>
    <source>
        <strain evidence="9">NJN-17</strain>
    </source>
</reference>
<keyword evidence="3" id="KW-0645">Protease</keyword>
<evidence type="ECO:0000256" key="3">
    <source>
        <dbReference type="ARBA" id="ARBA00022670"/>
    </source>
</evidence>
<dbReference type="RefSeq" id="WP_128753193.1">
    <property type="nucleotide sequence ID" value="NZ_CP035282.1"/>
</dbReference>
<evidence type="ECO:0000256" key="7">
    <source>
        <dbReference type="ARBA" id="ARBA00023136"/>
    </source>
</evidence>
<dbReference type="GO" id="GO:0006508">
    <property type="term" value="P:proteolysis"/>
    <property type="evidence" value="ECO:0007669"/>
    <property type="project" value="UniProtKB-KW"/>
</dbReference>
<sequence>MKKYMLKFLKCLASSTISGLIIYILSPVGDMNKPLDAEEVKVYGKRARMILDFEFGTLILLVIHGEDNVAECVLVLGKINL</sequence>
<dbReference type="Pfam" id="PF04647">
    <property type="entry name" value="AgrB"/>
    <property type="match status" value="1"/>
</dbReference>
<evidence type="ECO:0000256" key="1">
    <source>
        <dbReference type="ARBA" id="ARBA00022475"/>
    </source>
</evidence>
<evidence type="ECO:0000256" key="5">
    <source>
        <dbReference type="ARBA" id="ARBA00022801"/>
    </source>
</evidence>